<name>A0A9J7N868_BRAFL</name>
<dbReference type="Proteomes" id="UP000001554">
    <property type="component" value="Chromosome 13"/>
</dbReference>
<evidence type="ECO:0000256" key="2">
    <source>
        <dbReference type="ARBA" id="ARBA00005340"/>
    </source>
</evidence>
<keyword evidence="11" id="KW-0255">Endonuclease</keyword>
<dbReference type="RefSeq" id="XP_035694836.1">
    <property type="nucleotide sequence ID" value="XM_035838943.1"/>
</dbReference>
<dbReference type="PROSITE" id="PS00729">
    <property type="entry name" value="AP_NUCLEASE_F2_1"/>
    <property type="match status" value="1"/>
</dbReference>
<dbReference type="InterPro" id="IPR013022">
    <property type="entry name" value="Xyl_isomerase-like_TIM-brl"/>
</dbReference>
<dbReference type="PROSITE" id="PS00730">
    <property type="entry name" value="AP_NUCLEASE_F2_2"/>
    <property type="match status" value="1"/>
</dbReference>
<gene>
    <name evidence="11" type="primary">LOC118428752</name>
</gene>
<keyword evidence="4" id="KW-0227">DNA damage</keyword>
<dbReference type="GO" id="GO:0008270">
    <property type="term" value="F:zinc ion binding"/>
    <property type="evidence" value="ECO:0007669"/>
    <property type="project" value="InterPro"/>
</dbReference>
<dbReference type="GeneID" id="118428752"/>
<dbReference type="PANTHER" id="PTHR21445">
    <property type="entry name" value="ENDONUCLEASE IV ENDODEOXYRIBONUCLEASE IV"/>
    <property type="match status" value="1"/>
</dbReference>
<dbReference type="CDD" id="cd00019">
    <property type="entry name" value="AP2Ec"/>
    <property type="match status" value="1"/>
</dbReference>
<keyword evidence="6" id="KW-0862">Zinc</keyword>
<dbReference type="GO" id="GO:0003906">
    <property type="term" value="F:DNA-(apurinic or apyrimidinic site) endonuclease activity"/>
    <property type="evidence" value="ECO:0000318"/>
    <property type="project" value="GO_Central"/>
</dbReference>
<reference evidence="11" key="2">
    <citation type="submission" date="2025-08" db="UniProtKB">
        <authorList>
            <consortium name="RefSeq"/>
        </authorList>
    </citation>
    <scope>IDENTIFICATION</scope>
    <source>
        <strain evidence="11">S238N-H82</strain>
        <tissue evidence="11">Testes</tissue>
    </source>
</reference>
<dbReference type="HAMAP" id="MF_00152">
    <property type="entry name" value="Nfo"/>
    <property type="match status" value="1"/>
</dbReference>
<sequence length="468" mass="51239">MPRKKVVPEDKNSQLETTTSENPPPRKTRGRSPKPPAAPDTGPSKSSKSSTGKGKKDKKDGETSTAKRKPRVTASTGDASPPKKSKSMAKNKKTESDTQAETGEMLKEKKRERKTKTKIKVEVKDDDEEAETEKVKGKGRKNASKTKQEVKEEPPAAASSSAEAETKPKRKAANKASVLLGGPGQFKKFVGAHVSITGGIENAVENAVAINARAFGLFLRSQRQWACKPMEESAARLFREACEKHGFSPSQILPHGSYLLNCGAPNPETLRKSREALVDELKRCEQLGLTMYNFHPGSSCGEITVEECLTRIADSINLAHQQTSGVTTVIENMSCQGNTVGGKFAELRGIIDRVEDKSRVGVCIDTCHAFAAGYNLSTQAGFDQMMQEFEDTVGFSYLRAMHINDSKGDVGCHLDRHENIGKGKIGIEGFRRVMNDPRLNNIPMILETPMGLDDEDEIRILYSLCEDL</sequence>
<feature type="domain" description="Xylose isomerase-like TIM barrel" evidence="9">
    <location>
        <begin position="205"/>
        <end position="454"/>
    </location>
</feature>
<evidence type="ECO:0000256" key="3">
    <source>
        <dbReference type="ARBA" id="ARBA00022723"/>
    </source>
</evidence>
<reference evidence="10" key="1">
    <citation type="journal article" date="2020" name="Nat. Ecol. Evol.">
        <title>Deeply conserved synteny resolves early events in vertebrate evolution.</title>
        <authorList>
            <person name="Simakov O."/>
            <person name="Marletaz F."/>
            <person name="Yue J.X."/>
            <person name="O'Connell B."/>
            <person name="Jenkins J."/>
            <person name="Brandt A."/>
            <person name="Calef R."/>
            <person name="Tung C.H."/>
            <person name="Huang T.K."/>
            <person name="Schmutz J."/>
            <person name="Satoh N."/>
            <person name="Yu J.K."/>
            <person name="Putnam N.H."/>
            <person name="Green R.E."/>
            <person name="Rokhsar D.S."/>
        </authorList>
    </citation>
    <scope>NUCLEOTIDE SEQUENCE [LARGE SCALE GENOMIC DNA]</scope>
    <source>
        <strain evidence="10">S238N-H82</strain>
    </source>
</reference>
<keyword evidence="10" id="KW-1185">Reference proteome</keyword>
<dbReference type="PANTHER" id="PTHR21445:SF0">
    <property type="entry name" value="APURINIC-APYRIMIDINIC ENDONUCLEASE"/>
    <property type="match status" value="1"/>
</dbReference>
<dbReference type="InterPro" id="IPR001719">
    <property type="entry name" value="AP_endonuc_2"/>
</dbReference>
<accession>A0A9J7N868</accession>
<dbReference type="PROSITE" id="PS00731">
    <property type="entry name" value="AP_NUCLEASE_F2_3"/>
    <property type="match status" value="1"/>
</dbReference>
<dbReference type="OrthoDB" id="7663182at2759"/>
<keyword evidence="11" id="KW-0540">Nuclease</keyword>
<dbReference type="Gene3D" id="3.20.20.150">
    <property type="entry name" value="Divalent-metal-dependent TIM barrel enzymes"/>
    <property type="match status" value="1"/>
</dbReference>
<comment type="similarity">
    <text evidence="2">Belongs to the AP endonuclease 2 family.</text>
</comment>
<keyword evidence="5" id="KW-0378">Hydrolase</keyword>
<evidence type="ECO:0000313" key="10">
    <source>
        <dbReference type="Proteomes" id="UP000001554"/>
    </source>
</evidence>
<feature type="compositionally biased region" description="Low complexity" evidence="8">
    <location>
        <begin position="40"/>
        <end position="52"/>
    </location>
</feature>
<dbReference type="PROSITE" id="PS51432">
    <property type="entry name" value="AP_NUCLEASE_F2_4"/>
    <property type="match status" value="1"/>
</dbReference>
<dbReference type="SUPFAM" id="SSF51658">
    <property type="entry name" value="Xylose isomerase-like"/>
    <property type="match status" value="1"/>
</dbReference>
<evidence type="ECO:0000256" key="6">
    <source>
        <dbReference type="ARBA" id="ARBA00022833"/>
    </source>
</evidence>
<dbReference type="GO" id="GO:0003677">
    <property type="term" value="F:DNA binding"/>
    <property type="evidence" value="ECO:0007669"/>
    <property type="project" value="InterPro"/>
</dbReference>
<dbReference type="SMART" id="SM00518">
    <property type="entry name" value="AP2Ec"/>
    <property type="match status" value="1"/>
</dbReference>
<evidence type="ECO:0000259" key="9">
    <source>
        <dbReference type="Pfam" id="PF01261"/>
    </source>
</evidence>
<comment type="cofactor">
    <cofactor evidence="1">
        <name>Zn(2+)</name>
        <dbReference type="ChEBI" id="CHEBI:29105"/>
    </cofactor>
</comment>
<proteinExistence type="inferred from homology"/>
<feature type="region of interest" description="Disordered" evidence="8">
    <location>
        <begin position="1"/>
        <end position="171"/>
    </location>
</feature>
<evidence type="ECO:0000256" key="7">
    <source>
        <dbReference type="ARBA" id="ARBA00023204"/>
    </source>
</evidence>
<protein>
    <submittedName>
        <fullName evidence="11">Probable endonuclease 4</fullName>
    </submittedName>
</protein>
<dbReference type="InterPro" id="IPR018246">
    <property type="entry name" value="AP_endonuc_F2_Zn_BS"/>
</dbReference>
<dbReference type="KEGG" id="bfo:118428752"/>
<evidence type="ECO:0000256" key="5">
    <source>
        <dbReference type="ARBA" id="ARBA00022801"/>
    </source>
</evidence>
<dbReference type="GO" id="GO:0008081">
    <property type="term" value="F:phosphoric diester hydrolase activity"/>
    <property type="evidence" value="ECO:0000318"/>
    <property type="project" value="GO_Central"/>
</dbReference>
<dbReference type="FunFam" id="3.20.20.150:FF:000001">
    <property type="entry name" value="Probable endonuclease 4"/>
    <property type="match status" value="1"/>
</dbReference>
<dbReference type="GO" id="GO:0005634">
    <property type="term" value="C:nucleus"/>
    <property type="evidence" value="ECO:0000318"/>
    <property type="project" value="GO_Central"/>
</dbReference>
<dbReference type="NCBIfam" id="TIGR00587">
    <property type="entry name" value="nfo"/>
    <property type="match status" value="1"/>
</dbReference>
<evidence type="ECO:0000256" key="4">
    <source>
        <dbReference type="ARBA" id="ARBA00022763"/>
    </source>
</evidence>
<dbReference type="GO" id="GO:0006284">
    <property type="term" value="P:base-excision repair"/>
    <property type="evidence" value="ECO:0000318"/>
    <property type="project" value="GO_Central"/>
</dbReference>
<keyword evidence="7" id="KW-0234">DNA repair</keyword>
<dbReference type="Pfam" id="PF01261">
    <property type="entry name" value="AP_endonuc_2"/>
    <property type="match status" value="1"/>
</dbReference>
<dbReference type="AlphaFoldDB" id="A0A9J7N868"/>
<dbReference type="NCBIfam" id="NF002199">
    <property type="entry name" value="PRK01060.1-4"/>
    <property type="match status" value="1"/>
</dbReference>
<evidence type="ECO:0000313" key="11">
    <source>
        <dbReference type="RefSeq" id="XP_035694836.1"/>
    </source>
</evidence>
<dbReference type="GO" id="GO:0005739">
    <property type="term" value="C:mitochondrion"/>
    <property type="evidence" value="ECO:0000318"/>
    <property type="project" value="GO_Central"/>
</dbReference>
<organism evidence="10 11">
    <name type="scientific">Branchiostoma floridae</name>
    <name type="common">Florida lancelet</name>
    <name type="synonym">Amphioxus</name>
    <dbReference type="NCBI Taxonomy" id="7739"/>
    <lineage>
        <taxon>Eukaryota</taxon>
        <taxon>Metazoa</taxon>
        <taxon>Chordata</taxon>
        <taxon>Cephalochordata</taxon>
        <taxon>Leptocardii</taxon>
        <taxon>Amphioxiformes</taxon>
        <taxon>Branchiostomatidae</taxon>
        <taxon>Branchiostoma</taxon>
    </lineage>
</organism>
<dbReference type="OMA" id="NPRGWAT"/>
<keyword evidence="3" id="KW-0479">Metal-binding</keyword>
<evidence type="ECO:0000256" key="8">
    <source>
        <dbReference type="SAM" id="MobiDB-lite"/>
    </source>
</evidence>
<feature type="compositionally biased region" description="Basic and acidic residues" evidence="8">
    <location>
        <begin position="1"/>
        <end position="13"/>
    </location>
</feature>
<evidence type="ECO:0000256" key="1">
    <source>
        <dbReference type="ARBA" id="ARBA00001947"/>
    </source>
</evidence>
<dbReference type="InterPro" id="IPR036237">
    <property type="entry name" value="Xyl_isomerase-like_sf"/>
</dbReference>